<sequence>MTSDTSNNIIVKDMMNRDVVLPSFPVRIVSLVPSLTELLSDLDLEDEVIGITKFCVHPASWRKEKVIIGGTKNPKLDKIQSLNPDLIIANKEENNESDIIELEKKFPVYVSDIQTIDDALRMIKDIGELTFRSVQANKIVNQIRNKSVSLNSEKRSCLYFIWKDPWMIAGKDTFITEMLGNAGYKNLCPHTRYPILDESLKRLTPDEILLSSEPYPFKEKHFSEIASMFPDSKIRIVDGEYFSWYGSRMLGAFDYFRTLNS</sequence>
<evidence type="ECO:0000313" key="3">
    <source>
        <dbReference type="EMBL" id="NMM49398.1"/>
    </source>
</evidence>
<dbReference type="SUPFAM" id="SSF53807">
    <property type="entry name" value="Helical backbone' metal receptor"/>
    <property type="match status" value="1"/>
</dbReference>
<evidence type="ECO:0000259" key="2">
    <source>
        <dbReference type="PROSITE" id="PS50983"/>
    </source>
</evidence>
<dbReference type="EMBL" id="JABBNU010000008">
    <property type="protein sequence ID" value="NMM49398.1"/>
    <property type="molecule type" value="Genomic_DNA"/>
</dbReference>
<dbReference type="Proteomes" id="UP000559010">
    <property type="component" value="Unassembled WGS sequence"/>
</dbReference>
<dbReference type="PANTHER" id="PTHR30535">
    <property type="entry name" value="VITAMIN B12-BINDING PROTEIN"/>
    <property type="match status" value="1"/>
</dbReference>
<proteinExistence type="predicted"/>
<evidence type="ECO:0000313" key="4">
    <source>
        <dbReference type="Proteomes" id="UP000559010"/>
    </source>
</evidence>
<dbReference type="InterPro" id="IPR054828">
    <property type="entry name" value="Vit_B12_bind_prot"/>
</dbReference>
<dbReference type="PANTHER" id="PTHR30535:SF35">
    <property type="entry name" value="PERIPLASMIC BINDING PROTEIN"/>
    <property type="match status" value="1"/>
</dbReference>
<dbReference type="NCBIfam" id="NF038402">
    <property type="entry name" value="TroA_like"/>
    <property type="match status" value="1"/>
</dbReference>
<accession>A0A848J238</accession>
<dbReference type="InterPro" id="IPR002491">
    <property type="entry name" value="ABC_transptr_periplasmic_BD"/>
</dbReference>
<name>A0A848J238_9BACT</name>
<keyword evidence="4" id="KW-1185">Reference proteome</keyword>
<comment type="caution">
    <text evidence="3">The sequence shown here is derived from an EMBL/GenBank/DDBJ whole genome shotgun (WGS) entry which is preliminary data.</text>
</comment>
<feature type="domain" description="Fe/B12 periplasmic-binding" evidence="2">
    <location>
        <begin position="27"/>
        <end position="261"/>
    </location>
</feature>
<protein>
    <submittedName>
        <fullName evidence="3">ABC transporter substrate-binding protein</fullName>
    </submittedName>
</protein>
<gene>
    <name evidence="3" type="ORF">HH304_13385</name>
</gene>
<dbReference type="Pfam" id="PF01497">
    <property type="entry name" value="Peripla_BP_2"/>
    <property type="match status" value="1"/>
</dbReference>
<dbReference type="InterPro" id="IPR050902">
    <property type="entry name" value="ABC_Transporter_SBP"/>
</dbReference>
<dbReference type="Gene3D" id="3.40.50.1980">
    <property type="entry name" value="Nitrogenase molybdenum iron protein domain"/>
    <property type="match status" value="2"/>
</dbReference>
<keyword evidence="1" id="KW-0732">Signal</keyword>
<reference evidence="3 4" key="1">
    <citation type="submission" date="2020-04" db="EMBL/GenBank/DDBJ databases">
        <title>Flammeovirgaceae bacterium KN852 isolated from deep sea.</title>
        <authorList>
            <person name="Zhang D.-C."/>
        </authorList>
    </citation>
    <scope>NUCLEOTIDE SEQUENCE [LARGE SCALE GENOMIC DNA]</scope>
    <source>
        <strain evidence="3 4">KN852</strain>
    </source>
</reference>
<organism evidence="3 4">
    <name type="scientific">Marinigracilibium pacificum</name>
    <dbReference type="NCBI Taxonomy" id="2729599"/>
    <lineage>
        <taxon>Bacteria</taxon>
        <taxon>Pseudomonadati</taxon>
        <taxon>Bacteroidota</taxon>
        <taxon>Cytophagia</taxon>
        <taxon>Cytophagales</taxon>
        <taxon>Flammeovirgaceae</taxon>
        <taxon>Marinigracilibium</taxon>
    </lineage>
</organism>
<dbReference type="AlphaFoldDB" id="A0A848J238"/>
<dbReference type="PROSITE" id="PS50983">
    <property type="entry name" value="FE_B12_PBP"/>
    <property type="match status" value="1"/>
</dbReference>
<evidence type="ECO:0000256" key="1">
    <source>
        <dbReference type="ARBA" id="ARBA00022729"/>
    </source>
</evidence>